<dbReference type="SUPFAM" id="SSF46785">
    <property type="entry name" value="Winged helix' DNA-binding domain"/>
    <property type="match status" value="1"/>
</dbReference>
<name>A0ABT5JCU5_RHOTP</name>
<dbReference type="InterPro" id="IPR036388">
    <property type="entry name" value="WH-like_DNA-bd_sf"/>
</dbReference>
<dbReference type="RefSeq" id="WP_272778282.1">
    <property type="nucleotide sequence ID" value="NZ_JAQQLI010000027.1"/>
</dbReference>
<dbReference type="EMBL" id="JAQQLI010000027">
    <property type="protein sequence ID" value="MDC7787442.1"/>
    <property type="molecule type" value="Genomic_DNA"/>
</dbReference>
<keyword evidence="7" id="KW-1185">Reference proteome</keyword>
<dbReference type="Pfam" id="PF00126">
    <property type="entry name" value="HTH_1"/>
    <property type="match status" value="1"/>
</dbReference>
<evidence type="ECO:0000259" key="5">
    <source>
        <dbReference type="PROSITE" id="PS50931"/>
    </source>
</evidence>
<dbReference type="InterPro" id="IPR000847">
    <property type="entry name" value="LysR_HTH_N"/>
</dbReference>
<dbReference type="Gene3D" id="3.40.190.290">
    <property type="match status" value="1"/>
</dbReference>
<dbReference type="InterPro" id="IPR036390">
    <property type="entry name" value="WH_DNA-bd_sf"/>
</dbReference>
<dbReference type="Pfam" id="PF03466">
    <property type="entry name" value="LysR_substrate"/>
    <property type="match status" value="1"/>
</dbReference>
<dbReference type="Proteomes" id="UP001165652">
    <property type="component" value="Unassembled WGS sequence"/>
</dbReference>
<dbReference type="SUPFAM" id="SSF53850">
    <property type="entry name" value="Periplasmic binding protein-like II"/>
    <property type="match status" value="1"/>
</dbReference>
<dbReference type="PANTHER" id="PTHR30537:SF5">
    <property type="entry name" value="HTH-TYPE TRANSCRIPTIONAL ACTIVATOR TTDR-RELATED"/>
    <property type="match status" value="1"/>
</dbReference>
<keyword evidence="4" id="KW-0804">Transcription</keyword>
<evidence type="ECO:0000313" key="7">
    <source>
        <dbReference type="Proteomes" id="UP001165652"/>
    </source>
</evidence>
<evidence type="ECO:0000256" key="1">
    <source>
        <dbReference type="ARBA" id="ARBA00009437"/>
    </source>
</evidence>
<dbReference type="Gene3D" id="1.10.10.10">
    <property type="entry name" value="Winged helix-like DNA-binding domain superfamily/Winged helix DNA-binding domain"/>
    <property type="match status" value="1"/>
</dbReference>
<keyword evidence="3" id="KW-0238">DNA-binding</keyword>
<dbReference type="CDD" id="cd08422">
    <property type="entry name" value="PBP2_CrgA_like"/>
    <property type="match status" value="1"/>
</dbReference>
<proteinExistence type="inferred from homology"/>
<dbReference type="InterPro" id="IPR005119">
    <property type="entry name" value="LysR_subst-bd"/>
</dbReference>
<feature type="domain" description="HTH lysR-type" evidence="5">
    <location>
        <begin position="3"/>
        <end position="60"/>
    </location>
</feature>
<evidence type="ECO:0000313" key="6">
    <source>
        <dbReference type="EMBL" id="MDC7787442.1"/>
    </source>
</evidence>
<organism evidence="6 7">
    <name type="scientific">Rhodoplanes tepidamans</name>
    <name type="common">Rhodoplanes cryptolactis</name>
    <dbReference type="NCBI Taxonomy" id="200616"/>
    <lineage>
        <taxon>Bacteria</taxon>
        <taxon>Pseudomonadati</taxon>
        <taxon>Pseudomonadota</taxon>
        <taxon>Alphaproteobacteria</taxon>
        <taxon>Hyphomicrobiales</taxon>
        <taxon>Nitrobacteraceae</taxon>
        <taxon>Rhodoplanes</taxon>
    </lineage>
</organism>
<reference evidence="6" key="2">
    <citation type="submission" date="2023-02" db="EMBL/GenBank/DDBJ databases">
        <authorList>
            <person name="Rayyan A."/>
            <person name="Meyer T."/>
            <person name="Kyndt J.A."/>
        </authorList>
    </citation>
    <scope>NUCLEOTIDE SEQUENCE</scope>
    <source>
        <strain evidence="6">DSM 9987</strain>
    </source>
</reference>
<evidence type="ECO:0000256" key="3">
    <source>
        <dbReference type="ARBA" id="ARBA00023125"/>
    </source>
</evidence>
<dbReference type="PROSITE" id="PS50931">
    <property type="entry name" value="HTH_LYSR"/>
    <property type="match status" value="1"/>
</dbReference>
<reference evidence="6" key="1">
    <citation type="journal article" date="2023" name="Microbiol Resour">
        <title>Genome Sequences of Rhodoplanes serenus and Two Thermotolerant Strains, Rhodoplanes tepidamans and 'Rhodoplanes cryptolactis,' Further Refine the Genus.</title>
        <authorList>
            <person name="Rayyan A.A."/>
            <person name="Kyndt J.A."/>
        </authorList>
    </citation>
    <scope>NUCLEOTIDE SEQUENCE</scope>
    <source>
        <strain evidence="6">DSM 9987</strain>
    </source>
</reference>
<gene>
    <name evidence="6" type="ORF">PQJ73_17265</name>
</gene>
<dbReference type="InterPro" id="IPR058163">
    <property type="entry name" value="LysR-type_TF_proteobact-type"/>
</dbReference>
<sequence>MLDRVTGMQVFARVAALGSLSAAGRALGMSQTMATKHLAALESRLGTRLLHRTTRRLTLTEAGRRYLESVERILAELEEADAAASIETVEVRGTLRLNAPFSFGIREIAPLLPEFSRRHPDLVVDLGLNDRVVDLIEEGWDMVVRIGRMQSSTMVARRLASARIVVCAAPSYLDRRGTPRTAADLAAHNCLGYTLSQSVAPGRWLFGRDGRHAVEVSGTLKANNGDALVAAAVGGEGIVYMPVFLVAREIRAGLLVPLALAEEPTPLAGVHAAYPADRRPPAKVRAFIDFLVEHFSPVPPWEHDPGAPAAPGR</sequence>
<comment type="similarity">
    <text evidence="1">Belongs to the LysR transcriptional regulatory family.</text>
</comment>
<protein>
    <submittedName>
        <fullName evidence="6">LysR family transcriptional regulator</fullName>
    </submittedName>
</protein>
<accession>A0ABT5JCU5</accession>
<dbReference type="PANTHER" id="PTHR30537">
    <property type="entry name" value="HTH-TYPE TRANSCRIPTIONAL REGULATOR"/>
    <property type="match status" value="1"/>
</dbReference>
<evidence type="ECO:0000256" key="2">
    <source>
        <dbReference type="ARBA" id="ARBA00023015"/>
    </source>
</evidence>
<keyword evidence="2" id="KW-0805">Transcription regulation</keyword>
<comment type="caution">
    <text evidence="6">The sequence shown here is derived from an EMBL/GenBank/DDBJ whole genome shotgun (WGS) entry which is preliminary data.</text>
</comment>
<evidence type="ECO:0000256" key="4">
    <source>
        <dbReference type="ARBA" id="ARBA00023163"/>
    </source>
</evidence>